<dbReference type="Proteomes" id="UP000885832">
    <property type="component" value="Unassembled WGS sequence"/>
</dbReference>
<gene>
    <name evidence="1" type="ORF">ENJ65_06910</name>
</gene>
<dbReference type="EMBL" id="DRNF01000435">
    <property type="protein sequence ID" value="HHJ81348.1"/>
    <property type="molecule type" value="Genomic_DNA"/>
</dbReference>
<organism evidence="1">
    <name type="scientific">Candidatus Tenderia electrophaga</name>
    <dbReference type="NCBI Taxonomy" id="1748243"/>
    <lineage>
        <taxon>Bacteria</taxon>
        <taxon>Pseudomonadati</taxon>
        <taxon>Pseudomonadota</taxon>
        <taxon>Gammaproteobacteria</taxon>
        <taxon>Candidatus Tenderiales</taxon>
        <taxon>Candidatus Tenderiaceae</taxon>
        <taxon>Candidatus Tenderia</taxon>
    </lineage>
</organism>
<feature type="non-terminal residue" evidence="1">
    <location>
        <position position="85"/>
    </location>
</feature>
<name>A0A832J9L3_9GAMM</name>
<sequence length="85" mass="9428">MTITHNKQLRLAAYGFDERSEEGFRMVFKGPGQGKALLVDEGSAEFGIINLDAADSPRLLDEYEKRHPGKPAIKLSVRPLDNNDA</sequence>
<protein>
    <submittedName>
        <fullName evidence="1">Uncharacterized protein</fullName>
    </submittedName>
</protein>
<dbReference type="AlphaFoldDB" id="A0A832J9L3"/>
<proteinExistence type="predicted"/>
<reference evidence="1" key="1">
    <citation type="journal article" date="2020" name="mSystems">
        <title>Genome- and Community-Level Interaction Insights into Carbon Utilization and Element Cycling Functions of Hydrothermarchaeota in Hydrothermal Sediment.</title>
        <authorList>
            <person name="Zhou Z."/>
            <person name="Liu Y."/>
            <person name="Xu W."/>
            <person name="Pan J."/>
            <person name="Luo Z.H."/>
            <person name="Li M."/>
        </authorList>
    </citation>
    <scope>NUCLEOTIDE SEQUENCE [LARGE SCALE GENOMIC DNA]</scope>
    <source>
        <strain evidence="1">HyVt-505</strain>
    </source>
</reference>
<evidence type="ECO:0000313" key="1">
    <source>
        <dbReference type="EMBL" id="HHJ81348.1"/>
    </source>
</evidence>
<accession>A0A832J9L3</accession>
<comment type="caution">
    <text evidence="1">The sequence shown here is derived from an EMBL/GenBank/DDBJ whole genome shotgun (WGS) entry which is preliminary data.</text>
</comment>